<evidence type="ECO:0000313" key="14">
    <source>
        <dbReference type="EMBL" id="KAK0172587.1"/>
    </source>
</evidence>
<reference evidence="14" key="2">
    <citation type="submission" date="2023-03" db="EMBL/GenBank/DDBJ databases">
        <authorList>
            <person name="Inwood S.N."/>
            <person name="Skelly J.G."/>
            <person name="Guhlin J."/>
            <person name="Harrop T.W.R."/>
            <person name="Goldson S.G."/>
            <person name="Dearden P.K."/>
        </authorList>
    </citation>
    <scope>NUCLEOTIDE SEQUENCE</scope>
    <source>
        <strain evidence="14">Irish</strain>
        <tissue evidence="14">Whole body</tissue>
    </source>
</reference>
<keyword evidence="15" id="KW-1185">Reference proteome</keyword>
<dbReference type="GO" id="GO:0003684">
    <property type="term" value="F:damaged DNA binding"/>
    <property type="evidence" value="ECO:0007669"/>
    <property type="project" value="TreeGrafter"/>
</dbReference>
<dbReference type="InterPro" id="IPR011084">
    <property type="entry name" value="DRMBL"/>
</dbReference>
<dbReference type="EMBL" id="JAQQBS010000002">
    <property type="protein sequence ID" value="KAK0172587.1"/>
    <property type="molecule type" value="Genomic_DNA"/>
</dbReference>
<comment type="similarity">
    <text evidence="2">Belongs to the DNA repair metallo-beta-lactamase (DRMBL) family.</text>
</comment>
<evidence type="ECO:0000256" key="12">
    <source>
        <dbReference type="ARBA" id="ARBA00042677"/>
    </source>
</evidence>
<dbReference type="InterPro" id="IPR036866">
    <property type="entry name" value="RibonucZ/Hydroxyglut_hydro"/>
</dbReference>
<name>A0AA39KSZ3_9HYME</name>
<keyword evidence="5" id="KW-0227">DNA damage</keyword>
<keyword evidence="9" id="KW-0234">DNA repair</keyword>
<evidence type="ECO:0000256" key="3">
    <source>
        <dbReference type="ARBA" id="ARBA00022722"/>
    </source>
</evidence>
<dbReference type="GO" id="GO:0004519">
    <property type="term" value="F:endonuclease activity"/>
    <property type="evidence" value="ECO:0007669"/>
    <property type="project" value="UniProtKB-KW"/>
</dbReference>
<dbReference type="GO" id="GO:0006310">
    <property type="term" value="P:DNA recombination"/>
    <property type="evidence" value="ECO:0007669"/>
    <property type="project" value="UniProtKB-KW"/>
</dbReference>
<evidence type="ECO:0000256" key="6">
    <source>
        <dbReference type="ARBA" id="ARBA00022801"/>
    </source>
</evidence>
<evidence type="ECO:0000256" key="2">
    <source>
        <dbReference type="ARBA" id="ARBA00010304"/>
    </source>
</evidence>
<keyword evidence="6" id="KW-0378">Hydrolase</keyword>
<keyword evidence="8" id="KW-0233">DNA recombination</keyword>
<evidence type="ECO:0000256" key="1">
    <source>
        <dbReference type="ARBA" id="ARBA00004123"/>
    </source>
</evidence>
<keyword evidence="7" id="KW-0269">Exonuclease</keyword>
<protein>
    <recommendedName>
        <fullName evidence="11">Protein artemis</fullName>
    </recommendedName>
    <alternativeName>
        <fullName evidence="12">DNA cross-link repair 1C protein</fullName>
    </alternativeName>
</protein>
<keyword evidence="4" id="KW-0255">Endonuclease</keyword>
<dbReference type="Pfam" id="PF23023">
    <property type="entry name" value="Anti-Pycsar_Apyc1"/>
    <property type="match status" value="1"/>
</dbReference>
<proteinExistence type="inferred from homology"/>
<dbReference type="GO" id="GO:0036297">
    <property type="term" value="P:interstrand cross-link repair"/>
    <property type="evidence" value="ECO:0007669"/>
    <property type="project" value="TreeGrafter"/>
</dbReference>
<dbReference type="GO" id="GO:0000723">
    <property type="term" value="P:telomere maintenance"/>
    <property type="evidence" value="ECO:0007669"/>
    <property type="project" value="TreeGrafter"/>
</dbReference>
<evidence type="ECO:0000256" key="9">
    <source>
        <dbReference type="ARBA" id="ARBA00023204"/>
    </source>
</evidence>
<feature type="domain" description="DNA repair metallo-beta-lactamase" evidence="13">
    <location>
        <begin position="242"/>
        <end position="340"/>
    </location>
</feature>
<comment type="caution">
    <text evidence="14">The sequence shown here is derived from an EMBL/GenBank/DDBJ whole genome shotgun (WGS) entry which is preliminary data.</text>
</comment>
<sequence length="391" mass="45147">MSSFPGLIDEIPGISVDRFNGDNFYSAVFFLSHCHTDHMQGLDLQFFQRIHNKHQYLYCTPISKAILINIHKLNDNLVDTIRTIDGCSPIVINYNEGSKILYLTVTCIPAGHCPGSIGFLFENEQNRILYTGDFRIDIDDLSKIKPLHCNVHDKIIPKKFDTIYLDTTFFNSNFRYLPSRQEALREICKIVDSWISQNEKNIVVLECSGNYGPEHLFIELSKALGIRIHVKDKVFKSYTIIPELASCISNNPLESKIHACMDKNFRNGLKCRPDIQSQFILTIVPSAWRWKDKDLSKCISEWDKNLRRFYVCYSCHSSHNELEAFIKYFCPDKIYPCVCPNYINFEEFKSQLNQVLNASTVSACSNYDLDLSRYKSPIEDDSNISNFSDDD</sequence>
<comment type="subcellular location">
    <subcellularLocation>
        <location evidence="1">Nucleus</location>
    </subcellularLocation>
</comment>
<organism evidence="14 15">
    <name type="scientific">Microctonus aethiopoides</name>
    <dbReference type="NCBI Taxonomy" id="144406"/>
    <lineage>
        <taxon>Eukaryota</taxon>
        <taxon>Metazoa</taxon>
        <taxon>Ecdysozoa</taxon>
        <taxon>Arthropoda</taxon>
        <taxon>Hexapoda</taxon>
        <taxon>Insecta</taxon>
        <taxon>Pterygota</taxon>
        <taxon>Neoptera</taxon>
        <taxon>Endopterygota</taxon>
        <taxon>Hymenoptera</taxon>
        <taxon>Apocrita</taxon>
        <taxon>Ichneumonoidea</taxon>
        <taxon>Braconidae</taxon>
        <taxon>Euphorinae</taxon>
        <taxon>Microctonus</taxon>
    </lineage>
</organism>
<dbReference type="GO" id="GO:0005634">
    <property type="term" value="C:nucleus"/>
    <property type="evidence" value="ECO:0007669"/>
    <property type="project" value="UniProtKB-SubCell"/>
</dbReference>
<keyword evidence="3" id="KW-0540">Nuclease</keyword>
<evidence type="ECO:0000256" key="5">
    <source>
        <dbReference type="ARBA" id="ARBA00022763"/>
    </source>
</evidence>
<dbReference type="AlphaFoldDB" id="A0AA39KSZ3"/>
<evidence type="ECO:0000256" key="7">
    <source>
        <dbReference type="ARBA" id="ARBA00022839"/>
    </source>
</evidence>
<evidence type="ECO:0000256" key="11">
    <source>
        <dbReference type="ARBA" id="ARBA00039759"/>
    </source>
</evidence>
<evidence type="ECO:0000256" key="8">
    <source>
        <dbReference type="ARBA" id="ARBA00023172"/>
    </source>
</evidence>
<evidence type="ECO:0000313" key="15">
    <source>
        <dbReference type="Proteomes" id="UP001168990"/>
    </source>
</evidence>
<dbReference type="Gene3D" id="3.40.50.12650">
    <property type="match status" value="1"/>
</dbReference>
<reference evidence="14" key="1">
    <citation type="journal article" date="2023" name="bioRxiv">
        <title>Scaffold-level genome assemblies of two parasitoid biocontrol wasps reveal the parthenogenesis mechanism and an associated novel virus.</title>
        <authorList>
            <person name="Inwood S."/>
            <person name="Skelly J."/>
            <person name="Guhlin J."/>
            <person name="Harrop T."/>
            <person name="Goldson S."/>
            <person name="Dearden P."/>
        </authorList>
    </citation>
    <scope>NUCLEOTIDE SEQUENCE</scope>
    <source>
        <strain evidence="14">Irish</strain>
        <tissue evidence="14">Whole body</tissue>
    </source>
</reference>
<evidence type="ECO:0000259" key="13">
    <source>
        <dbReference type="Pfam" id="PF07522"/>
    </source>
</evidence>
<keyword evidence="10" id="KW-0539">Nucleus</keyword>
<gene>
    <name evidence="14" type="ORF">PV328_005888</name>
</gene>
<evidence type="ECO:0000256" key="10">
    <source>
        <dbReference type="ARBA" id="ARBA00023242"/>
    </source>
</evidence>
<dbReference type="PANTHER" id="PTHR23240:SF8">
    <property type="entry name" value="PROTEIN ARTEMIS"/>
    <property type="match status" value="1"/>
</dbReference>
<dbReference type="Pfam" id="PF07522">
    <property type="entry name" value="DRMBL"/>
    <property type="match status" value="1"/>
</dbReference>
<dbReference type="GO" id="GO:0035312">
    <property type="term" value="F:5'-3' DNA exonuclease activity"/>
    <property type="evidence" value="ECO:0007669"/>
    <property type="project" value="TreeGrafter"/>
</dbReference>
<dbReference type="PANTHER" id="PTHR23240">
    <property type="entry name" value="DNA CROSS-LINK REPAIR PROTEIN PSO2/SNM1-RELATED"/>
    <property type="match status" value="1"/>
</dbReference>
<evidence type="ECO:0000256" key="4">
    <source>
        <dbReference type="ARBA" id="ARBA00022759"/>
    </source>
</evidence>
<dbReference type="GO" id="GO:0006303">
    <property type="term" value="P:double-strand break repair via nonhomologous end joining"/>
    <property type="evidence" value="ECO:0007669"/>
    <property type="project" value="TreeGrafter"/>
</dbReference>
<dbReference type="Proteomes" id="UP001168990">
    <property type="component" value="Unassembled WGS sequence"/>
</dbReference>
<dbReference type="Gene3D" id="3.60.15.10">
    <property type="entry name" value="Ribonuclease Z/Hydroxyacylglutathione hydrolase-like"/>
    <property type="match status" value="1"/>
</dbReference>
<dbReference type="SUPFAM" id="SSF56281">
    <property type="entry name" value="Metallo-hydrolase/oxidoreductase"/>
    <property type="match status" value="1"/>
</dbReference>
<accession>A0AA39KSZ3</accession>